<dbReference type="Gene3D" id="3.50.50.60">
    <property type="entry name" value="FAD/NAD(P)-binding domain"/>
    <property type="match status" value="2"/>
</dbReference>
<evidence type="ECO:0000256" key="13">
    <source>
        <dbReference type="SAM" id="MobiDB-lite"/>
    </source>
</evidence>
<dbReference type="InterPro" id="IPR041575">
    <property type="entry name" value="Rubredoxin_C"/>
</dbReference>
<dbReference type="Gene3D" id="1.10.10.1100">
    <property type="entry name" value="BFD-like [2Fe-2S]-binding domain"/>
    <property type="match status" value="1"/>
</dbReference>
<dbReference type="STRING" id="106370.Francci3_0862"/>
<dbReference type="Pfam" id="PF04324">
    <property type="entry name" value="Fer2_BFD"/>
    <property type="match status" value="1"/>
</dbReference>
<keyword evidence="18" id="KW-1185">Reference proteome</keyword>
<feature type="region of interest" description="Disordered" evidence="13">
    <location>
        <begin position="482"/>
        <end position="556"/>
    </location>
</feature>
<evidence type="ECO:0000256" key="1">
    <source>
        <dbReference type="ARBA" id="ARBA00001929"/>
    </source>
</evidence>
<keyword evidence="10 17" id="KW-0560">Oxidoreductase</keyword>
<feature type="domain" description="BFD-like [2Fe-2S]-binding" evidence="14">
    <location>
        <begin position="423"/>
        <end position="470"/>
    </location>
</feature>
<dbReference type="PRINTS" id="PR00368">
    <property type="entry name" value="FADPNR"/>
</dbReference>
<dbReference type="EMBL" id="CP000249">
    <property type="protein sequence ID" value="ABD10246.1"/>
    <property type="molecule type" value="Genomic_DNA"/>
</dbReference>
<protein>
    <submittedName>
        <fullName evidence="17">Assimilatory nitrate reductase (NADH) beta subunit</fullName>
        <ecNumber evidence="17">1.7.1.1</ecNumber>
    </submittedName>
</protein>
<dbReference type="GO" id="GO:0051536">
    <property type="term" value="F:iron-sulfur cluster binding"/>
    <property type="evidence" value="ECO:0007669"/>
    <property type="project" value="UniProtKB-KW"/>
</dbReference>
<evidence type="ECO:0000256" key="3">
    <source>
        <dbReference type="ARBA" id="ARBA00001974"/>
    </source>
</evidence>
<evidence type="ECO:0000313" key="18">
    <source>
        <dbReference type="Proteomes" id="UP000001937"/>
    </source>
</evidence>
<dbReference type="InterPro" id="IPR041854">
    <property type="entry name" value="BFD-like_2Fe2S-bd_dom_sf"/>
</dbReference>
<dbReference type="GO" id="GO:0046872">
    <property type="term" value="F:metal ion binding"/>
    <property type="evidence" value="ECO:0007669"/>
    <property type="project" value="UniProtKB-KW"/>
</dbReference>
<dbReference type="KEGG" id="fra:Francci3_0862"/>
<dbReference type="InterPro" id="IPR052034">
    <property type="entry name" value="NasD-like"/>
</dbReference>
<evidence type="ECO:0000256" key="6">
    <source>
        <dbReference type="ARBA" id="ARBA00022617"/>
    </source>
</evidence>
<keyword evidence="8" id="KW-0479">Metal-binding</keyword>
<evidence type="ECO:0000313" key="17">
    <source>
        <dbReference type="EMBL" id="ABD10246.1"/>
    </source>
</evidence>
<evidence type="ECO:0000256" key="2">
    <source>
        <dbReference type="ARBA" id="ARBA00001966"/>
    </source>
</evidence>
<evidence type="ECO:0000256" key="7">
    <source>
        <dbReference type="ARBA" id="ARBA00022630"/>
    </source>
</evidence>
<dbReference type="SUPFAM" id="SSF51905">
    <property type="entry name" value="FAD/NAD(P)-binding domain"/>
    <property type="match status" value="2"/>
</dbReference>
<keyword evidence="6" id="KW-0349">Heme</keyword>
<dbReference type="GO" id="GO:0009703">
    <property type="term" value="F:nitrate reductase (NADH) activity"/>
    <property type="evidence" value="ECO:0007669"/>
    <property type="project" value="UniProtKB-EC"/>
</dbReference>
<proteinExistence type="inferred from homology"/>
<name>A0A1X1PRG4_FRACC</name>
<feature type="domain" description="FAD/NAD(P)-binding" evidence="15">
    <location>
        <begin position="2"/>
        <end position="285"/>
    </location>
</feature>
<dbReference type="PANTHER" id="PTHR43809">
    <property type="entry name" value="NITRITE REDUCTASE (NADH) LARGE SUBUNIT"/>
    <property type="match status" value="1"/>
</dbReference>
<evidence type="ECO:0000256" key="9">
    <source>
        <dbReference type="ARBA" id="ARBA00022827"/>
    </source>
</evidence>
<comment type="pathway">
    <text evidence="4">Nitrogen metabolism; nitrate reduction (assimilation).</text>
</comment>
<accession>A0A1X1PRG4</accession>
<comment type="similarity">
    <text evidence="5">Belongs to the nitrite and sulfite reductase 4Fe-4S domain family.</text>
</comment>
<dbReference type="InterPro" id="IPR007419">
    <property type="entry name" value="BFD-like_2Fe2S-bd_dom"/>
</dbReference>
<evidence type="ECO:0000256" key="10">
    <source>
        <dbReference type="ARBA" id="ARBA00023002"/>
    </source>
</evidence>
<evidence type="ECO:0000256" key="4">
    <source>
        <dbReference type="ARBA" id="ARBA00005096"/>
    </source>
</evidence>
<dbReference type="Proteomes" id="UP000001937">
    <property type="component" value="Chromosome"/>
</dbReference>
<dbReference type="Pfam" id="PF07992">
    <property type="entry name" value="Pyr_redox_2"/>
    <property type="match status" value="1"/>
</dbReference>
<dbReference type="AlphaFoldDB" id="A0A1X1PRG4"/>
<comment type="cofactor">
    <cofactor evidence="2">
        <name>[4Fe-4S] cluster</name>
        <dbReference type="ChEBI" id="CHEBI:49883"/>
    </cofactor>
</comment>
<sequence>MAGSRMISELRSRDPNLIITVFGEEPHPAYNRILLSNVLAGKADLADITLVDHAASGDSGDGTPPRALVDVRAGVVAHHIDRTRRTVTADDGSVVAYDVLILATGSRAWLPPIEGLTRPDGTLLPGVAAFRTLDDCRHILTQSERATRAVVLGGGLLGLEAARGLVRRGLDTTVLHAAGHLMNRQLDRRAGQVLVRTLAGLGVRSRLEARVVRIHGDERLAGVELAGDEVLDADLLVVSTGVVAVTDLAAAAGLPVEAGIVVDDQMRSPADPAVFAVGDCAQHDGTVQGLVAPAWDQVRVVADVVTAADPAARYSGARPVTRLKASGVDLATMGEVDVDEFDEDAEVLQFVDVTRGTFKKLVIRGDRLVGAIMLGDNPTVGTVTQLFDRQAPVPADRRSLLFPTRTEVTVTDSPATLPDRVTICRCNNVTKGGITRCWLDGARDLPAIVTGTRATTGCGTCRDAVAGIVEWLAAADPDPSAAAGDNCAAGLEESPQTDRRSSGGCSATAEPRRYSSAGRPPPRGEVRWPSGTTNPGVDSTLRRKFGGSNATPHAAS</sequence>
<gene>
    <name evidence="17" type="ordered locus">Francci3_0862</name>
</gene>
<keyword evidence="12" id="KW-0411">Iron-sulfur</keyword>
<keyword evidence="11" id="KW-0408">Iron</keyword>
<keyword evidence="9" id="KW-0274">FAD</keyword>
<evidence type="ECO:0000256" key="5">
    <source>
        <dbReference type="ARBA" id="ARBA00010429"/>
    </source>
</evidence>
<comment type="cofactor">
    <cofactor evidence="3">
        <name>FAD</name>
        <dbReference type="ChEBI" id="CHEBI:57692"/>
    </cofactor>
</comment>
<dbReference type="PANTHER" id="PTHR43809:SF1">
    <property type="entry name" value="NITRITE REDUCTASE (NADH) LARGE SUBUNIT"/>
    <property type="match status" value="1"/>
</dbReference>
<dbReference type="InterPro" id="IPR016156">
    <property type="entry name" value="FAD/NAD-linked_Rdtase_dimer_sf"/>
</dbReference>
<evidence type="ECO:0000259" key="15">
    <source>
        <dbReference type="Pfam" id="PF07992"/>
    </source>
</evidence>
<feature type="domain" description="NADH-rubredoxin oxidoreductase C-terminal" evidence="16">
    <location>
        <begin position="319"/>
        <end position="379"/>
    </location>
</feature>
<evidence type="ECO:0000256" key="12">
    <source>
        <dbReference type="ARBA" id="ARBA00023014"/>
    </source>
</evidence>
<evidence type="ECO:0000256" key="11">
    <source>
        <dbReference type="ARBA" id="ARBA00023004"/>
    </source>
</evidence>
<dbReference type="EC" id="1.7.1.1" evidence="17"/>
<keyword evidence="7" id="KW-0285">Flavoprotein</keyword>
<dbReference type="InterPro" id="IPR036188">
    <property type="entry name" value="FAD/NAD-bd_sf"/>
</dbReference>
<accession>Q2JEP6</accession>
<dbReference type="HOGENOM" id="CLU_003291_4_4_11"/>
<dbReference type="Pfam" id="PF18267">
    <property type="entry name" value="Rubredoxin_C"/>
    <property type="match status" value="1"/>
</dbReference>
<dbReference type="Gene3D" id="3.30.390.30">
    <property type="match status" value="1"/>
</dbReference>
<evidence type="ECO:0000256" key="8">
    <source>
        <dbReference type="ARBA" id="ARBA00022723"/>
    </source>
</evidence>
<evidence type="ECO:0000259" key="16">
    <source>
        <dbReference type="Pfam" id="PF18267"/>
    </source>
</evidence>
<dbReference type="InterPro" id="IPR023753">
    <property type="entry name" value="FAD/NAD-binding_dom"/>
</dbReference>
<organism evidence="17 18">
    <name type="scientific">Frankia casuarinae (strain DSM 45818 / CECT 9043 / HFP020203 / CcI3)</name>
    <dbReference type="NCBI Taxonomy" id="106370"/>
    <lineage>
        <taxon>Bacteria</taxon>
        <taxon>Bacillati</taxon>
        <taxon>Actinomycetota</taxon>
        <taxon>Actinomycetes</taxon>
        <taxon>Frankiales</taxon>
        <taxon>Frankiaceae</taxon>
        <taxon>Frankia</taxon>
    </lineage>
</organism>
<evidence type="ECO:0000259" key="14">
    <source>
        <dbReference type="Pfam" id="PF04324"/>
    </source>
</evidence>
<reference evidence="17 18" key="1">
    <citation type="journal article" date="2007" name="Genome Res.">
        <title>Genome characteristics of facultatively symbiotic Frankia sp. strains reflect host range and host plant biogeography.</title>
        <authorList>
            <person name="Normand P."/>
            <person name="Lapierre P."/>
            <person name="Tisa L.S."/>
            <person name="Gogarten J.P."/>
            <person name="Alloisio N."/>
            <person name="Bagnarol E."/>
            <person name="Bassi C.A."/>
            <person name="Berry A.M."/>
            <person name="Bickhart D.M."/>
            <person name="Choisne N."/>
            <person name="Couloux A."/>
            <person name="Cournoyer B."/>
            <person name="Cruveiller S."/>
            <person name="Daubin V."/>
            <person name="Demange N."/>
            <person name="Francino M.P."/>
            <person name="Goltsman E."/>
            <person name="Huang Y."/>
            <person name="Kopp O.R."/>
            <person name="Labarre L."/>
            <person name="Lapidus A."/>
            <person name="Lavire C."/>
            <person name="Marechal J."/>
            <person name="Martinez M."/>
            <person name="Mastronunzio J.E."/>
            <person name="Mullin B.C."/>
            <person name="Niemann J."/>
            <person name="Pujic P."/>
            <person name="Rawnsley T."/>
            <person name="Rouy Z."/>
            <person name="Schenowitz C."/>
            <person name="Sellstedt A."/>
            <person name="Tavares F."/>
            <person name="Tomkins J.P."/>
            <person name="Vallenet D."/>
            <person name="Valverde C."/>
            <person name="Wall L.G."/>
            <person name="Wang Y."/>
            <person name="Medigue C."/>
            <person name="Benson D.R."/>
        </authorList>
    </citation>
    <scope>NUCLEOTIDE SEQUENCE [LARGE SCALE GENOMIC DNA]</scope>
    <source>
        <strain evidence="18">DSM 45818 / CECT 9043 / CcI3</strain>
    </source>
</reference>
<comment type="cofactor">
    <cofactor evidence="1">
        <name>siroheme</name>
        <dbReference type="ChEBI" id="CHEBI:60052"/>
    </cofactor>
</comment>